<feature type="domain" description="Aminotransferase class V" evidence="1">
    <location>
        <begin position="13"/>
        <end position="300"/>
    </location>
</feature>
<dbReference type="Pfam" id="PF00266">
    <property type="entry name" value="Aminotran_5"/>
    <property type="match status" value="1"/>
</dbReference>
<dbReference type="Gene3D" id="3.40.640.10">
    <property type="entry name" value="Type I PLP-dependent aspartate aminotransferase-like (Major domain)"/>
    <property type="match status" value="1"/>
</dbReference>
<dbReference type="EMBL" id="JAGINW010000001">
    <property type="protein sequence ID" value="MBP2329243.1"/>
    <property type="molecule type" value="Genomic_DNA"/>
</dbReference>
<dbReference type="InterPro" id="IPR015422">
    <property type="entry name" value="PyrdxlP-dep_Trfase_small"/>
</dbReference>
<accession>A0ABS4TZ22</accession>
<dbReference type="InterPro" id="IPR015424">
    <property type="entry name" value="PyrdxlP-dep_Trfase"/>
</dbReference>
<protein>
    <submittedName>
        <fullName evidence="2">Selenocysteine lyase/cysteine desulfurase</fullName>
    </submittedName>
</protein>
<proteinExistence type="predicted"/>
<evidence type="ECO:0000313" key="2">
    <source>
        <dbReference type="EMBL" id="MBP2329243.1"/>
    </source>
</evidence>
<dbReference type="InterPro" id="IPR000192">
    <property type="entry name" value="Aminotrans_V_dom"/>
</dbReference>
<gene>
    <name evidence="2" type="ORF">JOF56_009628</name>
</gene>
<dbReference type="Proteomes" id="UP001519332">
    <property type="component" value="Unassembled WGS sequence"/>
</dbReference>
<evidence type="ECO:0000259" key="1">
    <source>
        <dbReference type="Pfam" id="PF00266"/>
    </source>
</evidence>
<dbReference type="SUPFAM" id="SSF53383">
    <property type="entry name" value="PLP-dependent transferases"/>
    <property type="match status" value="1"/>
</dbReference>
<evidence type="ECO:0000313" key="3">
    <source>
        <dbReference type="Proteomes" id="UP001519332"/>
    </source>
</evidence>
<dbReference type="PANTHER" id="PTHR43586">
    <property type="entry name" value="CYSTEINE DESULFURASE"/>
    <property type="match status" value="1"/>
</dbReference>
<keyword evidence="2" id="KW-0456">Lyase</keyword>
<keyword evidence="3" id="KW-1185">Reference proteome</keyword>
<dbReference type="RefSeq" id="WP_209646080.1">
    <property type="nucleotide sequence ID" value="NZ_JAGINW010000001.1"/>
</dbReference>
<comment type="caution">
    <text evidence="2">The sequence shown here is derived from an EMBL/GenBank/DDBJ whole genome shotgun (WGS) entry which is preliminary data.</text>
</comment>
<reference evidence="2 3" key="1">
    <citation type="submission" date="2021-03" db="EMBL/GenBank/DDBJ databases">
        <title>Sequencing the genomes of 1000 actinobacteria strains.</title>
        <authorList>
            <person name="Klenk H.-P."/>
        </authorList>
    </citation>
    <scope>NUCLEOTIDE SEQUENCE [LARGE SCALE GENOMIC DNA]</scope>
    <source>
        <strain evidence="2 3">DSM 46670</strain>
    </source>
</reference>
<name>A0ABS4TZ22_9PSEU</name>
<sequence length="355" mass="37121">MTEYFPGKPSGSYLDTASIGLVPEPVARAVTECYEALGLGIRGASRWRPVVERAHESFAAEFGVGVDEVAFMASTGEAINAIAHAVPWRPDDEVLVLSDDFPTVVLPWRELGDEVRVVQVEPLAGDDRLGALLSAIGPRTRVVAVSHVSSFTGTTVDLDVLGTACAKAGALLVCDGAQAAGSIPVGLDAVDFYIATGYKWLLAGFGVAVVIGKQPSLAKLKPMLLGHGNPPPTPRLTYGHLNLPGVYALDAAASVRRTIGLEAIHSRVGQLAQRVHAETAHLGLAPVADPRRTAGIVSLSGLADVTAAVEQLATVGVTVAERGGYLRISPNFYTSDAEIDQLLIGLKGLRPGDAR</sequence>
<dbReference type="GO" id="GO:0016829">
    <property type="term" value="F:lyase activity"/>
    <property type="evidence" value="ECO:0007669"/>
    <property type="project" value="UniProtKB-KW"/>
</dbReference>
<organism evidence="2 3">
    <name type="scientific">Kibdelosporangium banguiense</name>
    <dbReference type="NCBI Taxonomy" id="1365924"/>
    <lineage>
        <taxon>Bacteria</taxon>
        <taxon>Bacillati</taxon>
        <taxon>Actinomycetota</taxon>
        <taxon>Actinomycetes</taxon>
        <taxon>Pseudonocardiales</taxon>
        <taxon>Pseudonocardiaceae</taxon>
        <taxon>Kibdelosporangium</taxon>
    </lineage>
</organism>
<dbReference type="PANTHER" id="PTHR43586:SF15">
    <property type="entry name" value="BLR3095 PROTEIN"/>
    <property type="match status" value="1"/>
</dbReference>
<dbReference type="InterPro" id="IPR015421">
    <property type="entry name" value="PyrdxlP-dep_Trfase_major"/>
</dbReference>
<dbReference type="Gene3D" id="3.90.1150.10">
    <property type="entry name" value="Aspartate Aminotransferase, domain 1"/>
    <property type="match status" value="1"/>
</dbReference>